<dbReference type="AlphaFoldDB" id="M7SQR2"/>
<feature type="transmembrane region" description="Helical" evidence="7">
    <location>
        <begin position="63"/>
        <end position="85"/>
    </location>
</feature>
<keyword evidence="10" id="KW-1185">Reference proteome</keyword>
<keyword evidence="3 7" id="KW-1133">Transmembrane helix</keyword>
<feature type="region of interest" description="Disordered" evidence="6">
    <location>
        <begin position="304"/>
        <end position="362"/>
    </location>
</feature>
<feature type="transmembrane region" description="Helical" evidence="7">
    <location>
        <begin position="197"/>
        <end position="216"/>
    </location>
</feature>
<feature type="transmembrane region" description="Helical" evidence="7">
    <location>
        <begin position="145"/>
        <end position="165"/>
    </location>
</feature>
<organism evidence="9 10">
    <name type="scientific">Eutypa lata (strain UCR-EL1)</name>
    <name type="common">Grapevine dieback disease fungus</name>
    <name type="synonym">Eutypa armeniacae</name>
    <dbReference type="NCBI Taxonomy" id="1287681"/>
    <lineage>
        <taxon>Eukaryota</taxon>
        <taxon>Fungi</taxon>
        <taxon>Dikarya</taxon>
        <taxon>Ascomycota</taxon>
        <taxon>Pezizomycotina</taxon>
        <taxon>Sordariomycetes</taxon>
        <taxon>Xylariomycetidae</taxon>
        <taxon>Xylariales</taxon>
        <taxon>Diatrypaceae</taxon>
        <taxon>Eutypa</taxon>
    </lineage>
</organism>
<proteinExistence type="inferred from homology"/>
<reference evidence="10" key="1">
    <citation type="journal article" date="2013" name="Genome Announc.">
        <title>Draft genome sequence of the grapevine dieback fungus Eutypa lata UCR-EL1.</title>
        <authorList>
            <person name="Blanco-Ulate B."/>
            <person name="Rolshausen P.E."/>
            <person name="Cantu D."/>
        </authorList>
    </citation>
    <scope>NUCLEOTIDE SEQUENCE [LARGE SCALE GENOMIC DNA]</scope>
    <source>
        <strain evidence="10">UCR-EL1</strain>
    </source>
</reference>
<feature type="transmembrane region" description="Helical" evidence="7">
    <location>
        <begin position="228"/>
        <end position="250"/>
    </location>
</feature>
<gene>
    <name evidence="9" type="ORF">UCREL1_4168</name>
</gene>
<accession>M7SQR2</accession>
<dbReference type="EMBL" id="KB706177">
    <property type="protein sequence ID" value="EMR68814.1"/>
    <property type="molecule type" value="Genomic_DNA"/>
</dbReference>
<dbReference type="OrthoDB" id="5342292at2759"/>
<comment type="subcellular location">
    <subcellularLocation>
        <location evidence="1">Membrane</location>
        <topology evidence="1">Multi-pass membrane protein</topology>
    </subcellularLocation>
</comment>
<dbReference type="PANTHER" id="PTHR33048:SF8">
    <property type="entry name" value="INTEGRAL MEMBRANE PROTEIN-RELATED"/>
    <property type="match status" value="1"/>
</dbReference>
<name>M7SQR2_EUTLA</name>
<comment type="similarity">
    <text evidence="5">Belongs to the SAT4 family.</text>
</comment>
<evidence type="ECO:0000256" key="6">
    <source>
        <dbReference type="SAM" id="MobiDB-lite"/>
    </source>
</evidence>
<dbReference type="eggNOG" id="ENOG502SIJQ">
    <property type="taxonomic scope" value="Eukaryota"/>
</dbReference>
<dbReference type="Pfam" id="PF20684">
    <property type="entry name" value="Fung_rhodopsin"/>
    <property type="match status" value="1"/>
</dbReference>
<dbReference type="GO" id="GO:0016020">
    <property type="term" value="C:membrane"/>
    <property type="evidence" value="ECO:0007669"/>
    <property type="project" value="UniProtKB-SubCell"/>
</dbReference>
<evidence type="ECO:0000313" key="10">
    <source>
        <dbReference type="Proteomes" id="UP000012174"/>
    </source>
</evidence>
<dbReference type="OMA" id="DIWIFLM"/>
<feature type="transmembrane region" description="Helical" evidence="7">
    <location>
        <begin position="32"/>
        <end position="51"/>
    </location>
</feature>
<dbReference type="InterPro" id="IPR052337">
    <property type="entry name" value="SAT4-like"/>
</dbReference>
<dbReference type="PANTHER" id="PTHR33048">
    <property type="entry name" value="PTH11-LIKE INTEGRAL MEMBRANE PROTEIN (AFU_ORTHOLOGUE AFUA_5G11245)"/>
    <property type="match status" value="1"/>
</dbReference>
<sequence length="384" mass="41551">MRDNHPPAMESTVATTYSPEYLAESRTSVLTAFYAIPIALEILSTAFRLWVKARPSSKSPLTFDDYLIVWATISAVAECIAGLVYGAPNGLGRHIQVVSADSLSMFLMGDYIFSHFYDVAIASTKLSILALYYRIFETTRFRAAVIATAVFVAAWLVSIEVALGLGCRPLQGWWDAEAQAAGACVDKVAFTYATNSINLATDIWIFLMPIPIILGLQASMDRRIGLCFLFSVGLGTCGISAARLSVIVGVGSTDVTWYEVSLGILSAWEPCGGILCANLPVVYRVLVHGFEQIKSAAARSSRSRSVAVGSGDAGDNNRRPDSQSPLYPDWTRLNHSGASDTTSQVSPKISAGGRPAEEASELDTFGNSIIMVERTFKQDFGRRK</sequence>
<evidence type="ECO:0000256" key="1">
    <source>
        <dbReference type="ARBA" id="ARBA00004141"/>
    </source>
</evidence>
<evidence type="ECO:0000313" key="9">
    <source>
        <dbReference type="EMBL" id="EMR68814.1"/>
    </source>
</evidence>
<evidence type="ECO:0000256" key="4">
    <source>
        <dbReference type="ARBA" id="ARBA00023136"/>
    </source>
</evidence>
<dbReference type="HOGENOM" id="CLU_028200_0_1_1"/>
<dbReference type="KEGG" id="ela:UCREL1_4168"/>
<keyword evidence="4 7" id="KW-0472">Membrane</keyword>
<evidence type="ECO:0000256" key="5">
    <source>
        <dbReference type="ARBA" id="ARBA00038359"/>
    </source>
</evidence>
<feature type="domain" description="Rhodopsin" evidence="8">
    <location>
        <begin position="48"/>
        <end position="286"/>
    </location>
</feature>
<feature type="transmembrane region" description="Helical" evidence="7">
    <location>
        <begin position="262"/>
        <end position="286"/>
    </location>
</feature>
<dbReference type="InterPro" id="IPR049326">
    <property type="entry name" value="Rhodopsin_dom_fungi"/>
</dbReference>
<dbReference type="Proteomes" id="UP000012174">
    <property type="component" value="Unassembled WGS sequence"/>
</dbReference>
<protein>
    <submittedName>
        <fullName evidence="9">Putative integral membrane pth11-like protein</fullName>
    </submittedName>
</protein>
<evidence type="ECO:0000256" key="3">
    <source>
        <dbReference type="ARBA" id="ARBA00022989"/>
    </source>
</evidence>
<evidence type="ECO:0000256" key="7">
    <source>
        <dbReference type="SAM" id="Phobius"/>
    </source>
</evidence>
<feature type="compositionally biased region" description="Polar residues" evidence="6">
    <location>
        <begin position="333"/>
        <end position="347"/>
    </location>
</feature>
<evidence type="ECO:0000256" key="2">
    <source>
        <dbReference type="ARBA" id="ARBA00022692"/>
    </source>
</evidence>
<keyword evidence="2 7" id="KW-0812">Transmembrane</keyword>
<evidence type="ECO:0000259" key="8">
    <source>
        <dbReference type="Pfam" id="PF20684"/>
    </source>
</evidence>